<accession>A0A1I3MKD2</accession>
<feature type="transmembrane region" description="Helical" evidence="1">
    <location>
        <begin position="12"/>
        <end position="32"/>
    </location>
</feature>
<dbReference type="InterPro" id="IPR000326">
    <property type="entry name" value="PAP2/HPO"/>
</dbReference>
<evidence type="ECO:0000313" key="4">
    <source>
        <dbReference type="Proteomes" id="UP000199518"/>
    </source>
</evidence>
<gene>
    <name evidence="3" type="ORF">SAMN05421753_11434</name>
</gene>
<proteinExistence type="predicted"/>
<feature type="transmembrane region" description="Helical" evidence="1">
    <location>
        <begin position="168"/>
        <end position="187"/>
    </location>
</feature>
<sequence>MMKGVTDQTLLLRTLIALFVCTIAVVICYFWVDRPVAFFVERQQINKITIFKWLTFPPPWVQSWSPLVLTLLLGLGALRPLKRCQWTLVVACLSLLVADQFRTSIGDLCGRYWPETWFDHNPSLIGTGTYGFHPFVHGDDIGSFPSGHACRIVGFAAVWWHVYPRCRWLLLIICPPMLISLVAMNYHFVGDDIAGSVLGGIVAAWAVRLGSLSGFHPGLTQRAFQAPETG</sequence>
<name>A0A1I3MKD2_9PLAN</name>
<evidence type="ECO:0000256" key="1">
    <source>
        <dbReference type="SAM" id="Phobius"/>
    </source>
</evidence>
<keyword evidence="1" id="KW-1133">Transmembrane helix</keyword>
<evidence type="ECO:0000313" key="3">
    <source>
        <dbReference type="EMBL" id="SFI97478.1"/>
    </source>
</evidence>
<keyword evidence="4" id="KW-1185">Reference proteome</keyword>
<dbReference type="AlphaFoldDB" id="A0A1I3MKD2"/>
<dbReference type="Pfam" id="PF01569">
    <property type="entry name" value="PAP2"/>
    <property type="match status" value="1"/>
</dbReference>
<dbReference type="Gene3D" id="1.20.144.10">
    <property type="entry name" value="Phosphatidic acid phosphatase type 2/haloperoxidase"/>
    <property type="match status" value="1"/>
</dbReference>
<dbReference type="RefSeq" id="WP_092052832.1">
    <property type="nucleotide sequence ID" value="NZ_FOQD01000014.1"/>
</dbReference>
<dbReference type="Proteomes" id="UP000199518">
    <property type="component" value="Unassembled WGS sequence"/>
</dbReference>
<dbReference type="SUPFAM" id="SSF48317">
    <property type="entry name" value="Acid phosphatase/Vanadium-dependent haloperoxidase"/>
    <property type="match status" value="1"/>
</dbReference>
<feature type="domain" description="Phosphatidic acid phosphatase type 2/haloperoxidase" evidence="2">
    <location>
        <begin position="88"/>
        <end position="209"/>
    </location>
</feature>
<reference evidence="4" key="1">
    <citation type="submission" date="2016-10" db="EMBL/GenBank/DDBJ databases">
        <authorList>
            <person name="Varghese N."/>
            <person name="Submissions S."/>
        </authorList>
    </citation>
    <scope>NUCLEOTIDE SEQUENCE [LARGE SCALE GENOMIC DNA]</scope>
    <source>
        <strain evidence="4">DSM 26348</strain>
    </source>
</reference>
<dbReference type="EMBL" id="FOQD01000014">
    <property type="protein sequence ID" value="SFI97478.1"/>
    <property type="molecule type" value="Genomic_DNA"/>
</dbReference>
<protein>
    <submittedName>
        <fullName evidence="3">PAP2 superfamily protein</fullName>
    </submittedName>
</protein>
<evidence type="ECO:0000259" key="2">
    <source>
        <dbReference type="Pfam" id="PF01569"/>
    </source>
</evidence>
<dbReference type="STRING" id="1576369.SAMN05421753_11434"/>
<dbReference type="OrthoDB" id="268168at2"/>
<keyword evidence="1" id="KW-0472">Membrane</keyword>
<keyword evidence="1" id="KW-0812">Transmembrane</keyword>
<organism evidence="3 4">
    <name type="scientific">Planctomicrobium piriforme</name>
    <dbReference type="NCBI Taxonomy" id="1576369"/>
    <lineage>
        <taxon>Bacteria</taxon>
        <taxon>Pseudomonadati</taxon>
        <taxon>Planctomycetota</taxon>
        <taxon>Planctomycetia</taxon>
        <taxon>Planctomycetales</taxon>
        <taxon>Planctomycetaceae</taxon>
        <taxon>Planctomicrobium</taxon>
    </lineage>
</organism>
<feature type="transmembrane region" description="Helical" evidence="1">
    <location>
        <begin position="193"/>
        <end position="215"/>
    </location>
</feature>
<dbReference type="InterPro" id="IPR036938">
    <property type="entry name" value="PAP2/HPO_sf"/>
</dbReference>